<dbReference type="Pfam" id="PF01370">
    <property type="entry name" value="Epimerase"/>
    <property type="match status" value="1"/>
</dbReference>
<sequence length="219" mass="24725">MTKKTALILGSTGLVGGILLEQVLSDDTYKKVISIVRRPSGNKHKKLQEVVVDFSKLAKELKKYYADDIFCCLGTTIKKAGSQEKFIEVDYDYPMVAANALKRSGSMQHYLIITALGADPDSRIFYNRVKGEVERDLKRVNYASTSIFRPSLLLGNRDENRLGEDLFKGFSKVFGWIFSGPLKKYKPVKAEKVARSMISRAQQNVDGIEIIESEQIQKY</sequence>
<dbReference type="SUPFAM" id="SSF51735">
    <property type="entry name" value="NAD(P)-binding Rossmann-fold domains"/>
    <property type="match status" value="1"/>
</dbReference>
<keyword evidence="2" id="KW-0472">Membrane</keyword>
<dbReference type="InterPro" id="IPR001509">
    <property type="entry name" value="Epimerase_deHydtase"/>
</dbReference>
<name>A0A4D7JHG7_9BACT</name>
<accession>A0A4D7JHG7</accession>
<organism evidence="4 5">
    <name type="scientific">Mangrovivirga cuniculi</name>
    <dbReference type="NCBI Taxonomy" id="2715131"/>
    <lineage>
        <taxon>Bacteria</taxon>
        <taxon>Pseudomonadati</taxon>
        <taxon>Bacteroidota</taxon>
        <taxon>Cytophagia</taxon>
        <taxon>Cytophagales</taxon>
        <taxon>Mangrovivirgaceae</taxon>
        <taxon>Mangrovivirga</taxon>
    </lineage>
</organism>
<feature type="domain" description="NAD-dependent epimerase/dehydratase" evidence="3">
    <location>
        <begin position="6"/>
        <end position="108"/>
    </location>
</feature>
<dbReference type="PANTHER" id="PTHR14097:SF7">
    <property type="entry name" value="OXIDOREDUCTASE HTATIP2"/>
    <property type="match status" value="1"/>
</dbReference>
<proteinExistence type="predicted"/>
<dbReference type="KEGG" id="fpf:DCC35_05005"/>
<evidence type="ECO:0000256" key="2">
    <source>
        <dbReference type="ARBA" id="ARBA00023136"/>
    </source>
</evidence>
<dbReference type="EMBL" id="CP028923">
    <property type="protein sequence ID" value="QCK14147.1"/>
    <property type="molecule type" value="Genomic_DNA"/>
</dbReference>
<evidence type="ECO:0000259" key="3">
    <source>
        <dbReference type="Pfam" id="PF01370"/>
    </source>
</evidence>
<dbReference type="OrthoDB" id="9798632at2"/>
<evidence type="ECO:0000313" key="4">
    <source>
        <dbReference type="EMBL" id="QCK14147.1"/>
    </source>
</evidence>
<keyword evidence="5" id="KW-1185">Reference proteome</keyword>
<gene>
    <name evidence="4" type="ORF">DCC35_05005</name>
</gene>
<dbReference type="Gene3D" id="3.40.50.720">
    <property type="entry name" value="NAD(P)-binding Rossmann-like Domain"/>
    <property type="match status" value="1"/>
</dbReference>
<evidence type="ECO:0000256" key="1">
    <source>
        <dbReference type="ARBA" id="ARBA00004370"/>
    </source>
</evidence>
<dbReference type="RefSeq" id="WP_137089740.1">
    <property type="nucleotide sequence ID" value="NZ_CP028923.1"/>
</dbReference>
<dbReference type="AlphaFoldDB" id="A0A4D7JHG7"/>
<comment type="subcellular location">
    <subcellularLocation>
        <location evidence="1">Membrane</location>
    </subcellularLocation>
</comment>
<dbReference type="GO" id="GO:0016020">
    <property type="term" value="C:membrane"/>
    <property type="evidence" value="ECO:0007669"/>
    <property type="project" value="UniProtKB-SubCell"/>
</dbReference>
<dbReference type="Proteomes" id="UP000298616">
    <property type="component" value="Chromosome"/>
</dbReference>
<protein>
    <submittedName>
        <fullName evidence="4">Oxidoreductase</fullName>
    </submittedName>
</protein>
<reference evidence="4 5" key="1">
    <citation type="submission" date="2018-04" db="EMBL/GenBank/DDBJ databases">
        <title>Complete genome uncultured novel isolate.</title>
        <authorList>
            <person name="Merlino G."/>
        </authorList>
    </citation>
    <scope>NUCLEOTIDE SEQUENCE [LARGE SCALE GENOMIC DNA]</scope>
    <source>
        <strain evidence="5">R1DC9</strain>
    </source>
</reference>
<dbReference type="CDD" id="cd05250">
    <property type="entry name" value="CC3_like_SDR_a"/>
    <property type="match status" value="1"/>
</dbReference>
<dbReference type="InterPro" id="IPR036291">
    <property type="entry name" value="NAD(P)-bd_dom_sf"/>
</dbReference>
<evidence type="ECO:0000313" key="5">
    <source>
        <dbReference type="Proteomes" id="UP000298616"/>
    </source>
</evidence>
<dbReference type="PANTHER" id="PTHR14097">
    <property type="entry name" value="OXIDOREDUCTASE HTATIP2"/>
    <property type="match status" value="1"/>
</dbReference>